<dbReference type="NCBIfam" id="TIGR03317">
    <property type="entry name" value="ygfZ_signature"/>
    <property type="match status" value="1"/>
</dbReference>
<reference evidence="4 5" key="1">
    <citation type="submission" date="2024-02" db="EMBL/GenBank/DDBJ databases">
        <authorList>
            <person name="Grouzdev D."/>
        </authorList>
    </citation>
    <scope>NUCLEOTIDE SEQUENCE [LARGE SCALE GENOMIC DNA]</scope>
    <source>
        <strain evidence="4 5">9N</strain>
    </source>
</reference>
<organism evidence="4 5">
    <name type="scientific">Methylocystis borbori</name>
    <dbReference type="NCBI Taxonomy" id="3118750"/>
    <lineage>
        <taxon>Bacteria</taxon>
        <taxon>Pseudomonadati</taxon>
        <taxon>Pseudomonadota</taxon>
        <taxon>Alphaproteobacteria</taxon>
        <taxon>Hyphomicrobiales</taxon>
        <taxon>Methylocystaceae</taxon>
        <taxon>Methylocystis</taxon>
    </lineage>
</organism>
<keyword evidence="5" id="KW-1185">Reference proteome</keyword>
<evidence type="ECO:0000259" key="2">
    <source>
        <dbReference type="Pfam" id="PF01571"/>
    </source>
</evidence>
<dbReference type="PANTHER" id="PTHR22602">
    <property type="entry name" value="TRANSFERASE CAF17, MITOCHONDRIAL-RELATED"/>
    <property type="match status" value="1"/>
</dbReference>
<name>A0ABU7XI79_9HYPH</name>
<evidence type="ECO:0000256" key="1">
    <source>
        <dbReference type="ARBA" id="ARBA00022946"/>
    </source>
</evidence>
<dbReference type="Proteomes" id="UP001350748">
    <property type="component" value="Unassembled WGS sequence"/>
</dbReference>
<dbReference type="PIRSF" id="PIRSF006487">
    <property type="entry name" value="GcvT"/>
    <property type="match status" value="1"/>
</dbReference>
<evidence type="ECO:0000259" key="3">
    <source>
        <dbReference type="Pfam" id="PF25455"/>
    </source>
</evidence>
<dbReference type="EMBL" id="JAZHYN010000031">
    <property type="protein sequence ID" value="MEF3367097.1"/>
    <property type="molecule type" value="Genomic_DNA"/>
</dbReference>
<dbReference type="InterPro" id="IPR027266">
    <property type="entry name" value="TrmE/GcvT-like"/>
</dbReference>
<dbReference type="Pfam" id="PF25455">
    <property type="entry name" value="Beta-barrel_CAF17_C"/>
    <property type="match status" value="1"/>
</dbReference>
<evidence type="ECO:0000313" key="5">
    <source>
        <dbReference type="Proteomes" id="UP001350748"/>
    </source>
</evidence>
<keyword evidence="1" id="KW-0809">Transit peptide</keyword>
<comment type="caution">
    <text evidence="4">The sequence shown here is derived from an EMBL/GenBank/DDBJ whole genome shotgun (WGS) entry which is preliminary data.</text>
</comment>
<accession>A0ABU7XI79</accession>
<dbReference type="Pfam" id="PF01571">
    <property type="entry name" value="GCV_T"/>
    <property type="match status" value="1"/>
</dbReference>
<dbReference type="Gene3D" id="2.40.30.160">
    <property type="match status" value="1"/>
</dbReference>
<gene>
    <name evidence="4" type="ORF">V3H18_11190</name>
</gene>
<evidence type="ECO:0000313" key="4">
    <source>
        <dbReference type="EMBL" id="MEF3367097.1"/>
    </source>
</evidence>
<dbReference type="InterPro" id="IPR045179">
    <property type="entry name" value="YgfZ/GcvT"/>
</dbReference>
<dbReference type="SUPFAM" id="SSF103025">
    <property type="entry name" value="Folate-binding domain"/>
    <property type="match status" value="1"/>
</dbReference>
<dbReference type="InterPro" id="IPR057460">
    <property type="entry name" value="CAF17_C"/>
</dbReference>
<proteinExistence type="predicted"/>
<protein>
    <submittedName>
        <fullName evidence="4">Folate-binding protein</fullName>
    </submittedName>
</protein>
<dbReference type="InterPro" id="IPR017703">
    <property type="entry name" value="YgfZ/GCV_T_CS"/>
</dbReference>
<dbReference type="InterPro" id="IPR006222">
    <property type="entry name" value="GCVT_N"/>
</dbReference>
<feature type="domain" description="CAF17 C-terminal" evidence="3">
    <location>
        <begin position="208"/>
        <end position="274"/>
    </location>
</feature>
<sequence>MSHAILLPERGVVEISGPDAISFLHNLVTNDIQSLAAGEARFAALLTPQGKILCDFLVFRRETTEGPLLLLDCPRSLAPELLQRLNRYRLRANATVADKSDAYESLAYIEEQTPQQENLLTLARDPRSPLMGWRAIAQRGTVDAPGDHASYDEHRISAGVPDGAVDFPYGDAYPHETNMDRLSGLDFKKGCYVGQEVVSRMQHRTVVRKRITPFRFDGETPPAAGSEVIAGEIKIGVTGSHWGKEGLALIRTDRLEDALAAGQKAQAAGVPLEFSVAKS</sequence>
<dbReference type="Gene3D" id="3.30.1360.120">
    <property type="entry name" value="Probable tRNA modification gtpase trme, domain 1"/>
    <property type="match status" value="1"/>
</dbReference>
<dbReference type="RefSeq" id="WP_332082126.1">
    <property type="nucleotide sequence ID" value="NZ_JAZHYN010000031.1"/>
</dbReference>
<feature type="domain" description="GCVT N-terminal" evidence="2">
    <location>
        <begin position="12"/>
        <end position="103"/>
    </location>
</feature>
<dbReference type="PANTHER" id="PTHR22602:SF0">
    <property type="entry name" value="TRANSFERASE CAF17, MITOCHONDRIAL-RELATED"/>
    <property type="match status" value="1"/>
</dbReference>